<keyword evidence="7" id="KW-0675">Receptor</keyword>
<reference evidence="7" key="1">
    <citation type="submission" date="2020-07" db="EMBL/GenBank/DDBJ databases">
        <title>Multicomponent nature underlies the extraordinary mechanical properties of spider dragline silk.</title>
        <authorList>
            <person name="Kono N."/>
            <person name="Nakamura H."/>
            <person name="Mori M."/>
            <person name="Yoshida Y."/>
            <person name="Ohtoshi R."/>
            <person name="Malay A.D."/>
            <person name="Moran D.A.P."/>
            <person name="Tomita M."/>
            <person name="Numata K."/>
            <person name="Arakawa K."/>
        </authorList>
    </citation>
    <scope>NUCLEOTIDE SEQUENCE</scope>
</reference>
<evidence type="ECO:0000259" key="6">
    <source>
        <dbReference type="PROSITE" id="PS50261"/>
    </source>
</evidence>
<comment type="subcellular location">
    <subcellularLocation>
        <location evidence="1">Membrane</location>
        <topology evidence="1">Multi-pass membrane protein</topology>
    </subcellularLocation>
</comment>
<dbReference type="Gene3D" id="1.20.1070.10">
    <property type="entry name" value="Rhodopsin 7-helix transmembrane proteins"/>
    <property type="match status" value="1"/>
</dbReference>
<dbReference type="GO" id="GO:0016020">
    <property type="term" value="C:membrane"/>
    <property type="evidence" value="ECO:0007669"/>
    <property type="project" value="UniProtKB-SubCell"/>
</dbReference>
<sequence length="483" mass="54147">MVSSFKLPTNLCILYFIFIISGWITQNAGNPVSVQPTTFVEDPTTSLDTNNENLTKQQAPNCKIEYLDVDDVNMVGINKVYIIAYNFTMQSARSRIIVNNVTICFNRSTELKKQIFSLCSKWVYDEDEFTILDNNSALVYNDLLEPGTFKLHKGKLLTCTIDNGENIPTTSENVATHIPSFDSPNIVMGKVGTSISVIALTGHLITFCLVPSLRNLPGYNLASLSLAFLIGYSFVLIGQIPEVQGVFCSVSAILQQNFLLAAFFCMNVMAFDVWRTLKMATTKLATSSHNKKRTQFIFYSIYSWGLPLIITTISVVLDYTEDVPAWIKPGYGKKDTCWITSIMAKTIFFSIPAFTLFFANGVFFIMSAFIIKNNTMKSVSDQQKQTARINFVLYVRLGLMMGVTWLIGIIATISNSRGLWFVFDLLNSLQGLFVFLLFTCSRKVFKHIRERVSLRTPKTSTCDNKTLSSTDKQVTNSTSVVST</sequence>
<name>A0A8X6FIP5_TRICU</name>
<evidence type="ECO:0000256" key="3">
    <source>
        <dbReference type="ARBA" id="ARBA00022989"/>
    </source>
</evidence>
<feature type="transmembrane region" description="Helical" evidence="5">
    <location>
        <begin position="419"/>
        <end position="439"/>
    </location>
</feature>
<evidence type="ECO:0000256" key="4">
    <source>
        <dbReference type="ARBA" id="ARBA00023136"/>
    </source>
</evidence>
<proteinExistence type="predicted"/>
<organism evidence="7 8">
    <name type="scientific">Trichonephila clavata</name>
    <name type="common">Joro spider</name>
    <name type="synonym">Nephila clavata</name>
    <dbReference type="NCBI Taxonomy" id="2740835"/>
    <lineage>
        <taxon>Eukaryota</taxon>
        <taxon>Metazoa</taxon>
        <taxon>Ecdysozoa</taxon>
        <taxon>Arthropoda</taxon>
        <taxon>Chelicerata</taxon>
        <taxon>Arachnida</taxon>
        <taxon>Araneae</taxon>
        <taxon>Araneomorphae</taxon>
        <taxon>Entelegynae</taxon>
        <taxon>Araneoidea</taxon>
        <taxon>Nephilidae</taxon>
        <taxon>Trichonephila</taxon>
    </lineage>
</organism>
<dbReference type="OrthoDB" id="6425212at2759"/>
<keyword evidence="3 5" id="KW-1133">Transmembrane helix</keyword>
<feature type="transmembrane region" description="Helical" evidence="5">
    <location>
        <begin position="222"/>
        <end position="241"/>
    </location>
</feature>
<feature type="transmembrane region" description="Helical" evidence="5">
    <location>
        <begin position="191"/>
        <end position="210"/>
    </location>
</feature>
<feature type="domain" description="G-protein coupled receptors family 2 profile 2" evidence="6">
    <location>
        <begin position="185"/>
        <end position="442"/>
    </location>
</feature>
<feature type="transmembrane region" description="Helical" evidence="5">
    <location>
        <begin position="347"/>
        <end position="371"/>
    </location>
</feature>
<feature type="transmembrane region" description="Helical" evidence="5">
    <location>
        <begin position="7"/>
        <end position="25"/>
    </location>
</feature>
<protein>
    <submittedName>
        <fullName evidence="7">Probable G-protein coupled receptor Mth-like 10</fullName>
    </submittedName>
</protein>
<dbReference type="Proteomes" id="UP000887116">
    <property type="component" value="Unassembled WGS sequence"/>
</dbReference>
<dbReference type="GO" id="GO:0007166">
    <property type="term" value="P:cell surface receptor signaling pathway"/>
    <property type="evidence" value="ECO:0007669"/>
    <property type="project" value="InterPro"/>
</dbReference>
<dbReference type="InterPro" id="IPR017981">
    <property type="entry name" value="GPCR_2-like_7TM"/>
</dbReference>
<evidence type="ECO:0000256" key="1">
    <source>
        <dbReference type="ARBA" id="ARBA00004141"/>
    </source>
</evidence>
<dbReference type="AlphaFoldDB" id="A0A8X6FIP5"/>
<dbReference type="EMBL" id="BMAO01012245">
    <property type="protein sequence ID" value="GFQ79934.1"/>
    <property type="molecule type" value="Genomic_DNA"/>
</dbReference>
<gene>
    <name evidence="7" type="primary">mthl10</name>
    <name evidence="7" type="ORF">TNCT_628641</name>
</gene>
<dbReference type="GO" id="GO:0004930">
    <property type="term" value="F:G protein-coupled receptor activity"/>
    <property type="evidence" value="ECO:0007669"/>
    <property type="project" value="InterPro"/>
</dbReference>
<evidence type="ECO:0000313" key="8">
    <source>
        <dbReference type="Proteomes" id="UP000887116"/>
    </source>
</evidence>
<feature type="transmembrane region" description="Helical" evidence="5">
    <location>
        <begin position="253"/>
        <end position="275"/>
    </location>
</feature>
<dbReference type="PROSITE" id="PS50261">
    <property type="entry name" value="G_PROTEIN_RECEP_F2_4"/>
    <property type="match status" value="1"/>
</dbReference>
<feature type="transmembrane region" description="Helical" evidence="5">
    <location>
        <begin position="296"/>
        <end position="317"/>
    </location>
</feature>
<feature type="transmembrane region" description="Helical" evidence="5">
    <location>
        <begin position="391"/>
        <end position="413"/>
    </location>
</feature>
<dbReference type="InterPro" id="IPR000832">
    <property type="entry name" value="GPCR_2_secretin-like"/>
</dbReference>
<evidence type="ECO:0000256" key="2">
    <source>
        <dbReference type="ARBA" id="ARBA00022692"/>
    </source>
</evidence>
<dbReference type="PANTHER" id="PTHR45902:SF4">
    <property type="entry name" value="G-PROTEIN COUPLED RECEPTORS FAMILY 2 PROFILE 2 DOMAIN-CONTAINING PROTEIN"/>
    <property type="match status" value="1"/>
</dbReference>
<dbReference type="InterPro" id="IPR053231">
    <property type="entry name" value="GPCR_LN-TM7"/>
</dbReference>
<dbReference type="CDD" id="cd15039">
    <property type="entry name" value="7tmB3_Methuselah-like"/>
    <property type="match status" value="1"/>
</dbReference>
<keyword evidence="8" id="KW-1185">Reference proteome</keyword>
<dbReference type="Pfam" id="PF00002">
    <property type="entry name" value="7tm_2"/>
    <property type="match status" value="1"/>
</dbReference>
<comment type="caution">
    <text evidence="7">The sequence shown here is derived from an EMBL/GenBank/DDBJ whole genome shotgun (WGS) entry which is preliminary data.</text>
</comment>
<accession>A0A8X6FIP5</accession>
<evidence type="ECO:0000256" key="5">
    <source>
        <dbReference type="SAM" id="Phobius"/>
    </source>
</evidence>
<dbReference type="PANTHER" id="PTHR45902">
    <property type="entry name" value="LATROPHILIN RECEPTOR-LIKE PROTEIN A"/>
    <property type="match status" value="1"/>
</dbReference>
<keyword evidence="2 5" id="KW-0812">Transmembrane</keyword>
<keyword evidence="4 5" id="KW-0472">Membrane</keyword>
<evidence type="ECO:0000313" key="7">
    <source>
        <dbReference type="EMBL" id="GFQ79934.1"/>
    </source>
</evidence>